<evidence type="ECO:0000313" key="2">
    <source>
        <dbReference type="EnsemblPlants" id="AET1Gv20897400.1"/>
    </source>
</evidence>
<organism evidence="2 3">
    <name type="scientific">Aegilops tauschii subsp. strangulata</name>
    <name type="common">Goatgrass</name>
    <dbReference type="NCBI Taxonomy" id="200361"/>
    <lineage>
        <taxon>Eukaryota</taxon>
        <taxon>Viridiplantae</taxon>
        <taxon>Streptophyta</taxon>
        <taxon>Embryophyta</taxon>
        <taxon>Tracheophyta</taxon>
        <taxon>Spermatophyta</taxon>
        <taxon>Magnoliopsida</taxon>
        <taxon>Liliopsida</taxon>
        <taxon>Poales</taxon>
        <taxon>Poaceae</taxon>
        <taxon>BOP clade</taxon>
        <taxon>Pooideae</taxon>
        <taxon>Triticodae</taxon>
        <taxon>Triticeae</taxon>
        <taxon>Triticinae</taxon>
        <taxon>Aegilops</taxon>
    </lineage>
</organism>
<reference evidence="3" key="2">
    <citation type="journal article" date="2017" name="Nat. Plants">
        <title>The Aegilops tauschii genome reveals multiple impacts of transposons.</title>
        <authorList>
            <person name="Zhao G."/>
            <person name="Zou C."/>
            <person name="Li K."/>
            <person name="Wang K."/>
            <person name="Li T."/>
            <person name="Gao L."/>
            <person name="Zhang X."/>
            <person name="Wang H."/>
            <person name="Yang Z."/>
            <person name="Liu X."/>
            <person name="Jiang W."/>
            <person name="Mao L."/>
            <person name="Kong X."/>
            <person name="Jiao Y."/>
            <person name="Jia J."/>
        </authorList>
    </citation>
    <scope>NUCLEOTIDE SEQUENCE [LARGE SCALE GENOMIC DNA]</scope>
    <source>
        <strain evidence="3">cv. AL8/78</strain>
    </source>
</reference>
<dbReference type="EnsemblPlants" id="AET1Gv20897400.1">
    <property type="protein sequence ID" value="AET1Gv20897400.1"/>
    <property type="gene ID" value="AET1Gv20897400"/>
</dbReference>
<protein>
    <recommendedName>
        <fullName evidence="4">Protein FAR1-RELATED SEQUENCE</fullName>
    </recommendedName>
</protein>
<name>A0A452ZS28_AEGTS</name>
<evidence type="ECO:0000313" key="3">
    <source>
        <dbReference type="Proteomes" id="UP000015105"/>
    </source>
</evidence>
<reference evidence="3" key="1">
    <citation type="journal article" date="2014" name="Science">
        <title>Ancient hybridizations among the ancestral genomes of bread wheat.</title>
        <authorList>
            <consortium name="International Wheat Genome Sequencing Consortium,"/>
            <person name="Marcussen T."/>
            <person name="Sandve S.R."/>
            <person name="Heier L."/>
            <person name="Spannagl M."/>
            <person name="Pfeifer M."/>
            <person name="Jakobsen K.S."/>
            <person name="Wulff B.B."/>
            <person name="Steuernagel B."/>
            <person name="Mayer K.F."/>
            <person name="Olsen O.A."/>
        </authorList>
    </citation>
    <scope>NUCLEOTIDE SEQUENCE [LARGE SCALE GENOMIC DNA]</scope>
    <source>
        <strain evidence="3">cv. AL8/78</strain>
    </source>
</reference>
<dbReference type="PANTHER" id="PTHR47482:SF23">
    <property type="entry name" value="PROTEIN FAR1-RELATED SEQUENCE"/>
    <property type="match status" value="1"/>
</dbReference>
<reference evidence="2" key="4">
    <citation type="submission" date="2019-03" db="UniProtKB">
        <authorList>
            <consortium name="EnsemblPlants"/>
        </authorList>
    </citation>
    <scope>IDENTIFICATION</scope>
</reference>
<feature type="region of interest" description="Disordered" evidence="1">
    <location>
        <begin position="33"/>
        <end position="56"/>
    </location>
</feature>
<evidence type="ECO:0000256" key="1">
    <source>
        <dbReference type="SAM" id="MobiDB-lite"/>
    </source>
</evidence>
<dbReference type="Proteomes" id="UP000015105">
    <property type="component" value="Chromosome 1D"/>
</dbReference>
<reference evidence="2" key="3">
    <citation type="journal article" date="2017" name="Nature">
        <title>Genome sequence of the progenitor of the wheat D genome Aegilops tauschii.</title>
        <authorList>
            <person name="Luo M.C."/>
            <person name="Gu Y.Q."/>
            <person name="Puiu D."/>
            <person name="Wang H."/>
            <person name="Twardziok S.O."/>
            <person name="Deal K.R."/>
            <person name="Huo N."/>
            <person name="Zhu T."/>
            <person name="Wang L."/>
            <person name="Wang Y."/>
            <person name="McGuire P.E."/>
            <person name="Liu S."/>
            <person name="Long H."/>
            <person name="Ramasamy R.K."/>
            <person name="Rodriguez J.C."/>
            <person name="Van S.L."/>
            <person name="Yuan L."/>
            <person name="Wang Z."/>
            <person name="Xia Z."/>
            <person name="Xiao L."/>
            <person name="Anderson O.D."/>
            <person name="Ouyang S."/>
            <person name="Liang Y."/>
            <person name="Zimin A.V."/>
            <person name="Pertea G."/>
            <person name="Qi P."/>
            <person name="Bennetzen J.L."/>
            <person name="Dai X."/>
            <person name="Dawson M.W."/>
            <person name="Muller H.G."/>
            <person name="Kugler K."/>
            <person name="Rivarola-Duarte L."/>
            <person name="Spannagl M."/>
            <person name="Mayer K.F.X."/>
            <person name="Lu F.H."/>
            <person name="Bevan M.W."/>
            <person name="Leroy P."/>
            <person name="Li P."/>
            <person name="You F.M."/>
            <person name="Sun Q."/>
            <person name="Liu Z."/>
            <person name="Lyons E."/>
            <person name="Wicker T."/>
            <person name="Salzberg S.L."/>
            <person name="Devos K.M."/>
            <person name="Dvorak J."/>
        </authorList>
    </citation>
    <scope>NUCLEOTIDE SEQUENCE [LARGE SCALE GENOMIC DNA]</scope>
    <source>
        <strain evidence="2">cv. AL8/78</strain>
    </source>
</reference>
<accession>A0A452ZS28</accession>
<dbReference type="AlphaFoldDB" id="A0A452ZS28"/>
<proteinExistence type="predicted"/>
<sequence>MNLGGESFTDLLFSFCSQPVAAVGVLDLALPEGGEEDDECGDGGKDGDSYSPSSSSASQVHEAIEDFFNVPDIDQTDSHREHPSESQRTPTLWPQRARLGKIPDRRASLSGRKSALEKAMRNFADKKSGTVNKPEISQEFDSLDEAYDFYNLYSWETGFGIKYGQCRRNVDKCKTVQVFGCQVVNIFDSRHVNLAVLQGRVHFPIVLM</sequence>
<dbReference type="PANTHER" id="PTHR47482">
    <property type="entry name" value="OS11G0632001 PROTEIN"/>
    <property type="match status" value="1"/>
</dbReference>
<keyword evidence="3" id="KW-1185">Reference proteome</keyword>
<feature type="region of interest" description="Disordered" evidence="1">
    <location>
        <begin position="73"/>
        <end position="95"/>
    </location>
</feature>
<dbReference type="Gramene" id="AET1Gv20897400.1">
    <property type="protein sequence ID" value="AET1Gv20897400.1"/>
    <property type="gene ID" value="AET1Gv20897400"/>
</dbReference>
<evidence type="ECO:0008006" key="4">
    <source>
        <dbReference type="Google" id="ProtNLM"/>
    </source>
</evidence>
<feature type="compositionally biased region" description="Basic and acidic residues" evidence="1">
    <location>
        <begin position="76"/>
        <end position="85"/>
    </location>
</feature>
<reference evidence="2" key="5">
    <citation type="journal article" date="2021" name="G3 (Bethesda)">
        <title>Aegilops tauschii genome assembly Aet v5.0 features greater sequence contiguity and improved annotation.</title>
        <authorList>
            <person name="Wang L."/>
            <person name="Zhu T."/>
            <person name="Rodriguez J.C."/>
            <person name="Deal K.R."/>
            <person name="Dubcovsky J."/>
            <person name="McGuire P.E."/>
            <person name="Lux T."/>
            <person name="Spannagl M."/>
            <person name="Mayer K.F.X."/>
            <person name="Baldrich P."/>
            <person name="Meyers B.C."/>
            <person name="Huo N."/>
            <person name="Gu Y.Q."/>
            <person name="Zhou H."/>
            <person name="Devos K.M."/>
            <person name="Bennetzen J.L."/>
            <person name="Unver T."/>
            <person name="Budak H."/>
            <person name="Gulick P.J."/>
            <person name="Galiba G."/>
            <person name="Kalapos B."/>
            <person name="Nelson D.R."/>
            <person name="Li P."/>
            <person name="You F.M."/>
            <person name="Luo M.C."/>
            <person name="Dvorak J."/>
        </authorList>
    </citation>
    <scope>NUCLEOTIDE SEQUENCE [LARGE SCALE GENOMIC DNA]</scope>
    <source>
        <strain evidence="2">cv. AL8/78</strain>
    </source>
</reference>